<evidence type="ECO:0000313" key="3">
    <source>
        <dbReference type="EMBL" id="ATJ83160.1"/>
    </source>
</evidence>
<name>A0A291P8E5_9GAMM</name>
<keyword evidence="1" id="KW-1133">Transmembrane helix</keyword>
<dbReference type="Pfam" id="PF07811">
    <property type="entry name" value="TadE"/>
    <property type="match status" value="1"/>
</dbReference>
<evidence type="ECO:0000256" key="1">
    <source>
        <dbReference type="SAM" id="Phobius"/>
    </source>
</evidence>
<evidence type="ECO:0000259" key="2">
    <source>
        <dbReference type="Pfam" id="PF07811"/>
    </source>
</evidence>
<keyword evidence="4" id="KW-1185">Reference proteome</keyword>
<reference evidence="3 4" key="1">
    <citation type="journal article" date="2017" name="Sci. Rep.">
        <title>Revealing the Saline Adaptation Strategies of the Halophilic Bacterium Halomonas beimenensis through High-throughput Omics and Transposon Mutagenesis Approaches.</title>
        <authorList>
            <person name="Chen Y.H."/>
            <person name="Lin S.S."/>
            <person name="Shyu Y.T."/>
        </authorList>
    </citation>
    <scope>NUCLEOTIDE SEQUENCE [LARGE SCALE GENOMIC DNA]</scope>
    <source>
        <strain evidence="3 4">NTU-111</strain>
    </source>
</reference>
<accession>A0A291P8E5</accession>
<dbReference type="InterPro" id="IPR012495">
    <property type="entry name" value="TadE-like_dom"/>
</dbReference>
<feature type="transmembrane region" description="Helical" evidence="1">
    <location>
        <begin position="6"/>
        <end position="29"/>
    </location>
</feature>
<dbReference type="AlphaFoldDB" id="A0A291P8E5"/>
<feature type="domain" description="TadE-like" evidence="2">
    <location>
        <begin position="3"/>
        <end position="41"/>
    </location>
</feature>
<keyword evidence="1" id="KW-0812">Transmembrane</keyword>
<evidence type="ECO:0000313" key="4">
    <source>
        <dbReference type="Proteomes" id="UP000219993"/>
    </source>
</evidence>
<dbReference type="Proteomes" id="UP000219993">
    <property type="component" value="Chromosome"/>
</dbReference>
<dbReference type="KEGG" id="hbe:BEI_2173"/>
<proteinExistence type="predicted"/>
<protein>
    <recommendedName>
        <fullName evidence="2">TadE-like domain-containing protein</fullName>
    </recommendedName>
</protein>
<sequence>MGIEFAIVFPLFLLIFYAIVSYSICFAVLQSLHGLSAEASRAVLSVERSSLSIGSEPVQQAIEAEVGRVLQDSWLDTALIQGCGREALYEIQDGVLEVCLRIGIGPDHDPGIALPKLELLGVEIPHLERVESTSRIRL</sequence>
<dbReference type="EMBL" id="CP021435">
    <property type="protein sequence ID" value="ATJ83160.1"/>
    <property type="molecule type" value="Genomic_DNA"/>
</dbReference>
<organism evidence="3 4">
    <name type="scientific">Halomonas beimenensis</name>
    <dbReference type="NCBI Taxonomy" id="475662"/>
    <lineage>
        <taxon>Bacteria</taxon>
        <taxon>Pseudomonadati</taxon>
        <taxon>Pseudomonadota</taxon>
        <taxon>Gammaproteobacteria</taxon>
        <taxon>Oceanospirillales</taxon>
        <taxon>Halomonadaceae</taxon>
        <taxon>Halomonas</taxon>
    </lineage>
</organism>
<gene>
    <name evidence="3" type="ORF">BEI_2173</name>
</gene>
<keyword evidence="1" id="KW-0472">Membrane</keyword>